<accession>A0ABW7HEF1</accession>
<keyword evidence="2" id="KW-1185">Reference proteome</keyword>
<evidence type="ECO:0000313" key="1">
    <source>
        <dbReference type="EMBL" id="MFG6488299.1"/>
    </source>
</evidence>
<proteinExistence type="predicted"/>
<evidence type="ECO:0000313" key="2">
    <source>
        <dbReference type="Proteomes" id="UP001606134"/>
    </source>
</evidence>
<comment type="caution">
    <text evidence="1">The sequence shown here is derived from an EMBL/GenBank/DDBJ whole genome shotgun (WGS) entry which is preliminary data.</text>
</comment>
<sequence length="310" mass="34351">MTEYAYPADSPLMKRMPLATASEVRSSAFPASNNVVVPGKRGVPTAAQAPYEFRDDDGGLVRMWGPRRERHRRFLDYILFIAKPVAIAGGNQGFFIDRKDAARCVFGDKQMYLHIDKLAVEMQHIQVQYVPPGFNDGVGQVQPLCVDYMSDYRFGVDSAKDGLDAALTLKGYDARQFEGLAFVALGGVYLRRFLSDISLRYHPALETIYQMDVVAASLARFALSNDYLRGRPLNDVLDLLGASSGSARDRTVAELKHGKDAELLAELGIAIRLHNGRNCVFYETARDDVKVIKSRGLHGVASSRRSLDKA</sequence>
<reference evidence="1 2" key="1">
    <citation type="submission" date="2024-08" db="EMBL/GenBank/DDBJ databases">
        <authorList>
            <person name="Lu H."/>
        </authorList>
    </citation>
    <scope>NUCLEOTIDE SEQUENCE [LARGE SCALE GENOMIC DNA]</scope>
    <source>
        <strain evidence="1 2">BYS78W</strain>
    </source>
</reference>
<gene>
    <name evidence="1" type="ORF">ACG04R_16550</name>
</gene>
<protein>
    <submittedName>
        <fullName evidence="1">Uncharacterized protein</fullName>
    </submittedName>
</protein>
<organism evidence="1 2">
    <name type="scientific">Pelomonas candidula</name>
    <dbReference type="NCBI Taxonomy" id="3299025"/>
    <lineage>
        <taxon>Bacteria</taxon>
        <taxon>Pseudomonadati</taxon>
        <taxon>Pseudomonadota</taxon>
        <taxon>Betaproteobacteria</taxon>
        <taxon>Burkholderiales</taxon>
        <taxon>Sphaerotilaceae</taxon>
        <taxon>Roseateles</taxon>
    </lineage>
</organism>
<name>A0ABW7HEF1_9BURK</name>
<dbReference type="Proteomes" id="UP001606134">
    <property type="component" value="Unassembled WGS sequence"/>
</dbReference>
<dbReference type="EMBL" id="JBIGIC010000008">
    <property type="protein sequence ID" value="MFG6488299.1"/>
    <property type="molecule type" value="Genomic_DNA"/>
</dbReference>